<gene>
    <name evidence="1" type="ORF">FSW04_06840</name>
</gene>
<dbReference type="KEGG" id="bsol:FSW04_06840"/>
<name>A0A5B8U2Y4_9ACTN</name>
<dbReference type="GO" id="GO:0016758">
    <property type="term" value="F:hexosyltransferase activity"/>
    <property type="evidence" value="ECO:0007669"/>
    <property type="project" value="TreeGrafter"/>
</dbReference>
<evidence type="ECO:0000313" key="2">
    <source>
        <dbReference type="Proteomes" id="UP000321805"/>
    </source>
</evidence>
<dbReference type="PANTHER" id="PTHR45947">
    <property type="entry name" value="SULFOQUINOVOSYL TRANSFERASE SQD2"/>
    <property type="match status" value="1"/>
</dbReference>
<protein>
    <submittedName>
        <fullName evidence="1">Glycosyltransferase family 4 protein</fullName>
    </submittedName>
</protein>
<dbReference type="Gene3D" id="3.40.50.2000">
    <property type="entry name" value="Glycogen Phosphorylase B"/>
    <property type="match status" value="2"/>
</dbReference>
<accession>A0A5B8U2Y4</accession>
<dbReference type="CDD" id="cd03801">
    <property type="entry name" value="GT4_PimA-like"/>
    <property type="match status" value="1"/>
</dbReference>
<proteinExistence type="predicted"/>
<dbReference type="Proteomes" id="UP000321805">
    <property type="component" value="Chromosome"/>
</dbReference>
<dbReference type="AlphaFoldDB" id="A0A5B8U2Y4"/>
<evidence type="ECO:0000313" key="1">
    <source>
        <dbReference type="EMBL" id="QEC47330.1"/>
    </source>
</evidence>
<reference evidence="1 2" key="1">
    <citation type="journal article" date="2018" name="J. Microbiol.">
        <title>Baekduia soli gen. nov., sp. nov., a novel bacterium isolated from the soil of Baekdu Mountain and proposal of a novel family name, Baekduiaceae fam. nov.</title>
        <authorList>
            <person name="An D.S."/>
            <person name="Siddiqi M.Z."/>
            <person name="Kim K.H."/>
            <person name="Yu H.S."/>
            <person name="Im W.T."/>
        </authorList>
    </citation>
    <scope>NUCLEOTIDE SEQUENCE [LARGE SCALE GENOMIC DNA]</scope>
    <source>
        <strain evidence="1 2">BR7-21</strain>
    </source>
</reference>
<dbReference type="OrthoDB" id="9792269at2"/>
<dbReference type="EMBL" id="CP042430">
    <property type="protein sequence ID" value="QEC47330.1"/>
    <property type="molecule type" value="Genomic_DNA"/>
</dbReference>
<keyword evidence="2" id="KW-1185">Reference proteome</keyword>
<dbReference type="InterPro" id="IPR050194">
    <property type="entry name" value="Glycosyltransferase_grp1"/>
</dbReference>
<keyword evidence="1" id="KW-0808">Transferase</keyword>
<sequence length="382" mass="40583">MRLAAYSDDPYARADGPVGAEMPFALFLAGLGDAADGLVLLGRVQPGHHEPLVALPDGLRFVELPWWEDLSRPAGMLRALPGSLRVFWRVAGEVDGVLLFGPSPLGVAFALLTRLRGRRLALGVRMDYVSYVTHRHPGRRSLAWIAGTLDAAWRLLARRTPTIVVGAGLAARYRRAPRLLEVWVSLVRDAQVHAPAREEPGATGPIRVLTVGRVDTEKNPLLLADILARLRAGGADWRLTVCGDGPLLGALRERAEALGVAEHLDLRGFVGPSDGLADLYRDADMFLHVSWTEGMPQVLVEAWAAGLPVVATDVGGVAAAVGSDGGLLVAPGDAGAASAALQRIAGDAGLRARLGAGSLRRAREHTLERETARIATFLAGSR</sequence>
<organism evidence="1 2">
    <name type="scientific">Baekduia soli</name>
    <dbReference type="NCBI Taxonomy" id="496014"/>
    <lineage>
        <taxon>Bacteria</taxon>
        <taxon>Bacillati</taxon>
        <taxon>Actinomycetota</taxon>
        <taxon>Thermoleophilia</taxon>
        <taxon>Solirubrobacterales</taxon>
        <taxon>Baekduiaceae</taxon>
        <taxon>Baekduia</taxon>
    </lineage>
</organism>
<dbReference type="Pfam" id="PF13692">
    <property type="entry name" value="Glyco_trans_1_4"/>
    <property type="match status" value="1"/>
</dbReference>
<dbReference type="RefSeq" id="WP_146917661.1">
    <property type="nucleotide sequence ID" value="NZ_CP042430.1"/>
</dbReference>
<dbReference type="PANTHER" id="PTHR45947:SF3">
    <property type="entry name" value="SULFOQUINOVOSYL TRANSFERASE SQD2"/>
    <property type="match status" value="1"/>
</dbReference>
<dbReference type="SUPFAM" id="SSF53756">
    <property type="entry name" value="UDP-Glycosyltransferase/glycogen phosphorylase"/>
    <property type="match status" value="1"/>
</dbReference>